<comment type="caution">
    <text evidence="2">The sequence shown here is derived from an EMBL/GenBank/DDBJ whole genome shotgun (WGS) entry which is preliminary data.</text>
</comment>
<dbReference type="Proteomes" id="UP001255185">
    <property type="component" value="Unassembled WGS sequence"/>
</dbReference>
<sequence>MSFKLKIDIDAFQDIEEAAEWYELQSKGLGLRYKSQVKKQINSLKKNPYLFSIKYNNIRCRRIDKFPFLIHYLIDEEFQLINVFAVFHTSRNPEIWQRNIK</sequence>
<keyword evidence="1" id="KW-1277">Toxin-antitoxin system</keyword>
<proteinExistence type="predicted"/>
<organism evidence="2 3">
    <name type="scientific">Flavobacterium arsenatis</name>
    <dbReference type="NCBI Taxonomy" id="1484332"/>
    <lineage>
        <taxon>Bacteria</taxon>
        <taxon>Pseudomonadati</taxon>
        <taxon>Bacteroidota</taxon>
        <taxon>Flavobacteriia</taxon>
        <taxon>Flavobacteriales</taxon>
        <taxon>Flavobacteriaceae</taxon>
        <taxon>Flavobacterium</taxon>
    </lineage>
</organism>
<accession>A0ABU1TST5</accession>
<dbReference type="Gene3D" id="3.30.2310.20">
    <property type="entry name" value="RelE-like"/>
    <property type="match status" value="1"/>
</dbReference>
<evidence type="ECO:0000256" key="1">
    <source>
        <dbReference type="ARBA" id="ARBA00022649"/>
    </source>
</evidence>
<keyword evidence="3" id="KW-1185">Reference proteome</keyword>
<reference evidence="2 3" key="1">
    <citation type="submission" date="2023-07" db="EMBL/GenBank/DDBJ databases">
        <title>Sorghum-associated microbial communities from plants grown in Nebraska, USA.</title>
        <authorList>
            <person name="Schachtman D."/>
        </authorList>
    </citation>
    <scope>NUCLEOTIDE SEQUENCE [LARGE SCALE GENOMIC DNA]</scope>
    <source>
        <strain evidence="2 3">3773</strain>
    </source>
</reference>
<dbReference type="InterPro" id="IPR035093">
    <property type="entry name" value="RelE/ParE_toxin_dom_sf"/>
</dbReference>
<evidence type="ECO:0000313" key="3">
    <source>
        <dbReference type="Proteomes" id="UP001255185"/>
    </source>
</evidence>
<dbReference type="EMBL" id="JAVDVI010000014">
    <property type="protein sequence ID" value="MDR6968954.1"/>
    <property type="molecule type" value="Genomic_DNA"/>
</dbReference>
<protein>
    <submittedName>
        <fullName evidence="2">Plasmid stabilization system protein ParE</fullName>
    </submittedName>
</protein>
<name>A0ABU1TST5_9FLAO</name>
<gene>
    <name evidence="2" type="ORF">J2X31_002980</name>
</gene>
<dbReference type="Pfam" id="PF05016">
    <property type="entry name" value="ParE_toxin"/>
    <property type="match status" value="1"/>
</dbReference>
<dbReference type="InterPro" id="IPR007712">
    <property type="entry name" value="RelE/ParE_toxin"/>
</dbReference>
<dbReference type="RefSeq" id="WP_310027631.1">
    <property type="nucleotide sequence ID" value="NZ_JAVDVI010000014.1"/>
</dbReference>
<evidence type="ECO:0000313" key="2">
    <source>
        <dbReference type="EMBL" id="MDR6968954.1"/>
    </source>
</evidence>